<proteinExistence type="predicted"/>
<dbReference type="Gene3D" id="3.80.10.10">
    <property type="entry name" value="Ribonuclease Inhibitor"/>
    <property type="match status" value="1"/>
</dbReference>
<reference evidence="2" key="1">
    <citation type="journal article" date="2021" name="Nat. Commun.">
        <title>Genomic analyses provide insights into spinach domestication and the genetic basis of agronomic traits.</title>
        <authorList>
            <person name="Cai X."/>
            <person name="Sun X."/>
            <person name="Xu C."/>
            <person name="Sun H."/>
            <person name="Wang X."/>
            <person name="Ge C."/>
            <person name="Zhang Z."/>
            <person name="Wang Q."/>
            <person name="Fei Z."/>
            <person name="Jiao C."/>
            <person name="Wang Q."/>
        </authorList>
    </citation>
    <scope>NUCLEOTIDE SEQUENCE [LARGE SCALE GENOMIC DNA]</scope>
    <source>
        <strain evidence="2">cv. Varoflay</strain>
    </source>
</reference>
<dbReference type="Pfam" id="PF24758">
    <property type="entry name" value="LRR_At5g56370"/>
    <property type="match status" value="1"/>
</dbReference>
<evidence type="ECO:0000313" key="2">
    <source>
        <dbReference type="Proteomes" id="UP000813463"/>
    </source>
</evidence>
<accession>A0ABM3RV11</accession>
<gene>
    <name evidence="3" type="primary">LOC110775803</name>
</gene>
<evidence type="ECO:0000259" key="1">
    <source>
        <dbReference type="SMART" id="SM00579"/>
    </source>
</evidence>
<dbReference type="Gene3D" id="1.20.1280.50">
    <property type="match status" value="1"/>
</dbReference>
<dbReference type="SUPFAM" id="SSF52047">
    <property type="entry name" value="RNI-like"/>
    <property type="match status" value="1"/>
</dbReference>
<dbReference type="InterPro" id="IPR006566">
    <property type="entry name" value="FBD"/>
</dbReference>
<dbReference type="PANTHER" id="PTHR31900">
    <property type="entry name" value="F-BOX/RNI SUPERFAMILY PROTEIN-RELATED"/>
    <property type="match status" value="1"/>
</dbReference>
<dbReference type="InterPro" id="IPR032675">
    <property type="entry name" value="LRR_dom_sf"/>
</dbReference>
<dbReference type="CDD" id="cd22160">
    <property type="entry name" value="F-box_AtFBL13-like"/>
    <property type="match status" value="1"/>
</dbReference>
<feature type="domain" description="FBD" evidence="1">
    <location>
        <begin position="408"/>
        <end position="486"/>
    </location>
</feature>
<dbReference type="InterPro" id="IPR036047">
    <property type="entry name" value="F-box-like_dom_sf"/>
</dbReference>
<dbReference type="Pfam" id="PF00646">
    <property type="entry name" value="F-box"/>
    <property type="match status" value="1"/>
</dbReference>
<dbReference type="SMART" id="SM00579">
    <property type="entry name" value="FBD"/>
    <property type="match status" value="1"/>
</dbReference>
<dbReference type="InterPro" id="IPR050232">
    <property type="entry name" value="FBL13/AtMIF1-like"/>
</dbReference>
<dbReference type="InterPro" id="IPR055411">
    <property type="entry name" value="LRR_FXL15/At3g58940/PEG3-like"/>
</dbReference>
<dbReference type="Proteomes" id="UP000813463">
    <property type="component" value="Chromosome 4"/>
</dbReference>
<evidence type="ECO:0000313" key="3">
    <source>
        <dbReference type="RefSeq" id="XP_056699448.1"/>
    </source>
</evidence>
<dbReference type="InterPro" id="IPR053781">
    <property type="entry name" value="F-box_AtFBL13-like"/>
</dbReference>
<protein>
    <submittedName>
        <fullName evidence="3">F-box/LRR-repeat protein At4g14103-like</fullName>
    </submittedName>
</protein>
<dbReference type="SUPFAM" id="SSF81383">
    <property type="entry name" value="F-box domain"/>
    <property type="match status" value="1"/>
</dbReference>
<dbReference type="InterPro" id="IPR001810">
    <property type="entry name" value="F-box_dom"/>
</dbReference>
<sequence>MIFRMKMNNNVTKPERGLRKEEDMLSSLPDDILTKILNCLPINSAAATSVLSTGWRHLWTGVTNFVVLSQTGKNNDDDDILFLQKLIKLSSLKLHNFHIELKSLSTFSQISNFLISNPLTNTLGDQESCFREVCRRDVENINIFCPDKENRYFLLVPDFVFKTKSLVSLTLGCMHIMFDMPENVAIQLPNLKKLYLRHLTEIPPWLETLCKCSPLLEVLDLEFKLLDIEPRIVNIFAANLKSLRIKSCYSMVSQTHRNKILIDAPKLEHLTIIDGSSCYYLTQIPTTLLEASLDLTITRTMTETVMVGDDDYRRDMAKFVRRMCNVSKNLHLRLERNSNIIGYLSNGEVNHGVMFGNLATLTLNLERFGLIGWENLLLCLQCFPNLKNLVVLYYWPTFWDPHSNEPPDCLVNKLKKITIFGLFRKTRELELIAYILSNATVLEELHIRAPYRFFKSKEDLLSSGNDVCKSLFELPRASSTCVIWFTIDDMVASSNDYKDGIFRKQRMALEL</sequence>
<dbReference type="RefSeq" id="XP_056699448.1">
    <property type="nucleotide sequence ID" value="XM_056843470.1"/>
</dbReference>
<keyword evidence="2" id="KW-1185">Reference proteome</keyword>
<dbReference type="Pfam" id="PF08387">
    <property type="entry name" value="FBD"/>
    <property type="match status" value="1"/>
</dbReference>
<dbReference type="PANTHER" id="PTHR31900:SF31">
    <property type="entry name" value="F-BOX_LRR-REPEAT PROTEIN 13-LIKE"/>
    <property type="match status" value="1"/>
</dbReference>
<reference evidence="3" key="2">
    <citation type="submission" date="2025-08" db="UniProtKB">
        <authorList>
            <consortium name="RefSeq"/>
        </authorList>
    </citation>
    <scope>IDENTIFICATION</scope>
    <source>
        <tissue evidence="3">Leaf</tissue>
    </source>
</reference>
<name>A0ABM3RV11_SPIOL</name>
<dbReference type="GeneID" id="110775803"/>
<organism evidence="2 3">
    <name type="scientific">Spinacia oleracea</name>
    <name type="common">Spinach</name>
    <dbReference type="NCBI Taxonomy" id="3562"/>
    <lineage>
        <taxon>Eukaryota</taxon>
        <taxon>Viridiplantae</taxon>
        <taxon>Streptophyta</taxon>
        <taxon>Embryophyta</taxon>
        <taxon>Tracheophyta</taxon>
        <taxon>Spermatophyta</taxon>
        <taxon>Magnoliopsida</taxon>
        <taxon>eudicotyledons</taxon>
        <taxon>Gunneridae</taxon>
        <taxon>Pentapetalae</taxon>
        <taxon>Caryophyllales</taxon>
        <taxon>Chenopodiaceae</taxon>
        <taxon>Chenopodioideae</taxon>
        <taxon>Anserineae</taxon>
        <taxon>Spinacia</taxon>
    </lineage>
</organism>